<proteinExistence type="predicted"/>
<feature type="non-terminal residue" evidence="1">
    <location>
        <position position="121"/>
    </location>
</feature>
<sequence>MMGSTAVGMGSTAMSMFSGPTRITKPEFKFNGTLIVDTVMESVRTQMIKLGMEELHPPDLEVEESGCKAGLFEGKIIGFTNFHRVGDVLTVTEPLKTKFRSAFGFTDISYESGVELKCGKV</sequence>
<protein>
    <submittedName>
        <fullName evidence="1">Uncharacterized protein</fullName>
    </submittedName>
</protein>
<dbReference type="EMBL" id="LNIX01000004">
    <property type="protein sequence ID" value="OXA55762.1"/>
    <property type="molecule type" value="Genomic_DNA"/>
</dbReference>
<accession>A0A226EE01</accession>
<reference evidence="1 2" key="1">
    <citation type="submission" date="2015-12" db="EMBL/GenBank/DDBJ databases">
        <title>The genome of Folsomia candida.</title>
        <authorList>
            <person name="Faddeeva A."/>
            <person name="Derks M.F."/>
            <person name="Anvar Y."/>
            <person name="Smit S."/>
            <person name="Van Straalen N."/>
            <person name="Roelofs D."/>
        </authorList>
    </citation>
    <scope>NUCLEOTIDE SEQUENCE [LARGE SCALE GENOMIC DNA]</scope>
    <source>
        <strain evidence="1 2">VU population</strain>
        <tissue evidence="1">Whole body</tissue>
    </source>
</reference>
<gene>
    <name evidence="1" type="ORF">Fcan01_08868</name>
</gene>
<evidence type="ECO:0000313" key="2">
    <source>
        <dbReference type="Proteomes" id="UP000198287"/>
    </source>
</evidence>
<dbReference type="AlphaFoldDB" id="A0A226EE01"/>
<dbReference type="Proteomes" id="UP000198287">
    <property type="component" value="Unassembled WGS sequence"/>
</dbReference>
<evidence type="ECO:0000313" key="1">
    <source>
        <dbReference type="EMBL" id="OXA55762.1"/>
    </source>
</evidence>
<keyword evidence="2" id="KW-1185">Reference proteome</keyword>
<organism evidence="1 2">
    <name type="scientific">Folsomia candida</name>
    <name type="common">Springtail</name>
    <dbReference type="NCBI Taxonomy" id="158441"/>
    <lineage>
        <taxon>Eukaryota</taxon>
        <taxon>Metazoa</taxon>
        <taxon>Ecdysozoa</taxon>
        <taxon>Arthropoda</taxon>
        <taxon>Hexapoda</taxon>
        <taxon>Collembola</taxon>
        <taxon>Entomobryomorpha</taxon>
        <taxon>Isotomoidea</taxon>
        <taxon>Isotomidae</taxon>
        <taxon>Proisotominae</taxon>
        <taxon>Folsomia</taxon>
    </lineage>
</organism>
<name>A0A226EE01_FOLCA</name>
<comment type="caution">
    <text evidence="1">The sequence shown here is derived from an EMBL/GenBank/DDBJ whole genome shotgun (WGS) entry which is preliminary data.</text>
</comment>